<dbReference type="Pfam" id="PF03577">
    <property type="entry name" value="Peptidase_C69"/>
    <property type="match status" value="1"/>
</dbReference>
<protein>
    <submittedName>
        <fullName evidence="2">Uncharacterized protein</fullName>
    </submittedName>
</protein>
<accession>A0A9W7GCW9</accession>
<dbReference type="GO" id="GO:0006508">
    <property type="term" value="P:proteolysis"/>
    <property type="evidence" value="ECO:0007669"/>
    <property type="project" value="InterPro"/>
</dbReference>
<evidence type="ECO:0000313" key="3">
    <source>
        <dbReference type="Proteomes" id="UP001165065"/>
    </source>
</evidence>
<name>A0A9W7GCW9_9STRA</name>
<sequence length="467" mass="52603">MHVVKRYKVDAADHSYHHQRQLRNIIQLHKIDKDTIVITTDPKVDKKTGRKSSHLNVLIMESIHRLSERISGLIKGDTVILAATEQSTMRLKRRKGDNNETEVEFFTELKLGHSVSHRSTKHVLQKHLEQVASSQRELANAVALKDMTHFCGSTFGALLVWSGEKYDRLKHAKKRTRAEKKQFKIDTVRGVCADSSALSELLESYPWFETVLKRARLGEIKLNRAVSKGLEDITEEDARVLGNNLMPCLKSRQIIRAGVDAWRLQNRAIGELFDIYPWIEDMFISLSTGVVKSAHWGLAFRVTSGAVTVLAPSQNFKRSHNFWGDELPFSVEVEKKVTVEDIMALNRDHYEGSELDLTKGFAAGPYGSPIRYDPGFGYPGQTGDEPNENGLTKWDKTNGAFPRAIGIMRTSWHFVAQSRPNLPKEVAGIMWYSQYQPSAGAYAPLYGAMSEVPRMYSRGSLSCSAGI</sequence>
<gene>
    <name evidence="2" type="ORF">TrCOL_g9712</name>
</gene>
<dbReference type="GO" id="GO:0016805">
    <property type="term" value="F:dipeptidase activity"/>
    <property type="evidence" value="ECO:0007669"/>
    <property type="project" value="InterPro"/>
</dbReference>
<comment type="similarity">
    <text evidence="1">Belongs to the peptidase C69 family. Secernin subfamily.</text>
</comment>
<proteinExistence type="inferred from homology"/>
<organism evidence="2 3">
    <name type="scientific">Triparma columacea</name>
    <dbReference type="NCBI Taxonomy" id="722753"/>
    <lineage>
        <taxon>Eukaryota</taxon>
        <taxon>Sar</taxon>
        <taxon>Stramenopiles</taxon>
        <taxon>Ochrophyta</taxon>
        <taxon>Bolidophyceae</taxon>
        <taxon>Parmales</taxon>
        <taxon>Triparmaceae</taxon>
        <taxon>Triparma</taxon>
    </lineage>
</organism>
<dbReference type="Proteomes" id="UP001165065">
    <property type="component" value="Unassembled WGS sequence"/>
</dbReference>
<dbReference type="InterPro" id="IPR005322">
    <property type="entry name" value="Peptidase_C69"/>
</dbReference>
<evidence type="ECO:0000313" key="2">
    <source>
        <dbReference type="EMBL" id="GMI40538.1"/>
    </source>
</evidence>
<dbReference type="AlphaFoldDB" id="A0A9W7GCW9"/>
<reference evidence="3" key="1">
    <citation type="journal article" date="2023" name="Commun. Biol.">
        <title>Genome analysis of Parmales, the sister group of diatoms, reveals the evolutionary specialization of diatoms from phago-mixotrophs to photoautotrophs.</title>
        <authorList>
            <person name="Ban H."/>
            <person name="Sato S."/>
            <person name="Yoshikawa S."/>
            <person name="Yamada K."/>
            <person name="Nakamura Y."/>
            <person name="Ichinomiya M."/>
            <person name="Sato N."/>
            <person name="Blanc-Mathieu R."/>
            <person name="Endo H."/>
            <person name="Kuwata A."/>
            <person name="Ogata H."/>
        </authorList>
    </citation>
    <scope>NUCLEOTIDE SEQUENCE [LARGE SCALE GENOMIC DNA]</scope>
</reference>
<dbReference type="EMBL" id="BRYA01000131">
    <property type="protein sequence ID" value="GMI40538.1"/>
    <property type="molecule type" value="Genomic_DNA"/>
</dbReference>
<keyword evidence="3" id="KW-1185">Reference proteome</keyword>
<dbReference type="GO" id="GO:0070004">
    <property type="term" value="F:cysteine-type exopeptidase activity"/>
    <property type="evidence" value="ECO:0007669"/>
    <property type="project" value="InterPro"/>
</dbReference>
<evidence type="ECO:0000256" key="1">
    <source>
        <dbReference type="ARBA" id="ARBA00005705"/>
    </source>
</evidence>
<comment type="caution">
    <text evidence="2">The sequence shown here is derived from an EMBL/GenBank/DDBJ whole genome shotgun (WGS) entry which is preliminary data.</text>
</comment>